<dbReference type="AlphaFoldDB" id="A0A1R0F7N2"/>
<dbReference type="PANTHER" id="PTHR30606">
    <property type="entry name" value="LIPID A BIOSYNTHESIS LAUROYL ACYLTRANSFERASE"/>
    <property type="match status" value="1"/>
</dbReference>
<evidence type="ECO:0000313" key="8">
    <source>
        <dbReference type="Proteomes" id="UP000187344"/>
    </source>
</evidence>
<proteinExistence type="predicted"/>
<evidence type="ECO:0000256" key="6">
    <source>
        <dbReference type="ARBA" id="ARBA00023315"/>
    </source>
</evidence>
<comment type="subcellular location">
    <subcellularLocation>
        <location evidence="1">Cell inner membrane</location>
    </subcellularLocation>
</comment>
<keyword evidence="2" id="KW-1003">Cell membrane</keyword>
<reference evidence="7 8" key="1">
    <citation type="submission" date="2016-12" db="EMBL/GenBank/DDBJ databases">
        <title>Comparative genomics of Bartonella apis.</title>
        <authorList>
            <person name="Engel P."/>
        </authorList>
    </citation>
    <scope>NUCLEOTIDE SEQUENCE [LARGE SCALE GENOMIC DNA]</scope>
    <source>
        <strain evidence="7 8">PEB0149</strain>
    </source>
</reference>
<comment type="caution">
    <text evidence="7">The sequence shown here is derived from an EMBL/GenBank/DDBJ whole genome shotgun (WGS) entry which is preliminary data.</text>
</comment>
<keyword evidence="6 7" id="KW-0012">Acyltransferase</keyword>
<protein>
    <submittedName>
        <fullName evidence="7">KDO2-lipid IV(A) lauroyltransferase</fullName>
        <ecNumber evidence="7">2.3.1.241</ecNumber>
    </submittedName>
</protein>
<dbReference type="OrthoDB" id="9801955at2"/>
<sequence>MQKLRVKLILFRIRTKLKDWWDWSWAHFVAGLMSLIRYLPAKAGIGFFAWFARTVGPLLPRHQIALDNLQKAYPEKDPEWIRKTALEMWENMGRLFAEYVFLDKIFDFDPNAKKPGLVEVDGIDIFVRLRDEKKPHIFFTAHTGNFELLPICAATFDLNVTALFRPPNNPYIAKRVLKARRTAMGHLVPSKAGAAWALAGKLAEGEDVGMLVDQKFRRGIKGTFFGRPVRTNPLLIKLARQYDCDVYPARSIRLPGGRYRLELYERMDLPKDKDGNIDEVKAAQKLNDTVEAWVREYPGQWMWFHKRWDD</sequence>
<keyword evidence="3" id="KW-0997">Cell inner membrane</keyword>
<gene>
    <name evidence="7" type="ORF">PEB0149_003650</name>
</gene>
<dbReference type="CDD" id="cd07984">
    <property type="entry name" value="LPLAT_LABLAT-like"/>
    <property type="match status" value="1"/>
</dbReference>
<evidence type="ECO:0000256" key="4">
    <source>
        <dbReference type="ARBA" id="ARBA00022679"/>
    </source>
</evidence>
<dbReference type="EMBL" id="LXYT01000003">
    <property type="protein sequence ID" value="OLY42949.1"/>
    <property type="molecule type" value="Genomic_DNA"/>
</dbReference>
<accession>A0A1R0F7N2</accession>
<organism evidence="7 8">
    <name type="scientific">Bartonella apis</name>
    <dbReference type="NCBI Taxonomy" id="1686310"/>
    <lineage>
        <taxon>Bacteria</taxon>
        <taxon>Pseudomonadati</taxon>
        <taxon>Pseudomonadota</taxon>
        <taxon>Alphaproteobacteria</taxon>
        <taxon>Hyphomicrobiales</taxon>
        <taxon>Bartonellaceae</taxon>
        <taxon>Bartonella</taxon>
    </lineage>
</organism>
<dbReference type="Pfam" id="PF03279">
    <property type="entry name" value="Lip_A_acyltrans"/>
    <property type="match status" value="1"/>
</dbReference>
<dbReference type="GO" id="GO:0008913">
    <property type="term" value="F:Kdo2-lipid IVA acyltransferase activity"/>
    <property type="evidence" value="ECO:0007669"/>
    <property type="project" value="UniProtKB-EC"/>
</dbReference>
<evidence type="ECO:0000256" key="1">
    <source>
        <dbReference type="ARBA" id="ARBA00004533"/>
    </source>
</evidence>
<evidence type="ECO:0000256" key="2">
    <source>
        <dbReference type="ARBA" id="ARBA00022475"/>
    </source>
</evidence>
<evidence type="ECO:0000256" key="3">
    <source>
        <dbReference type="ARBA" id="ARBA00022519"/>
    </source>
</evidence>
<dbReference type="GO" id="GO:0005886">
    <property type="term" value="C:plasma membrane"/>
    <property type="evidence" value="ECO:0007669"/>
    <property type="project" value="UniProtKB-SubCell"/>
</dbReference>
<evidence type="ECO:0000313" key="7">
    <source>
        <dbReference type="EMBL" id="OLY42949.1"/>
    </source>
</evidence>
<dbReference type="InterPro" id="IPR004960">
    <property type="entry name" value="LipA_acyltrans"/>
</dbReference>
<dbReference type="Proteomes" id="UP000187344">
    <property type="component" value="Unassembled WGS sequence"/>
</dbReference>
<keyword evidence="4 7" id="KW-0808">Transferase</keyword>
<dbReference type="EC" id="2.3.1.241" evidence="7"/>
<keyword evidence="5" id="KW-0472">Membrane</keyword>
<dbReference type="PANTHER" id="PTHR30606:SF9">
    <property type="entry name" value="LIPID A BIOSYNTHESIS LAUROYLTRANSFERASE"/>
    <property type="match status" value="1"/>
</dbReference>
<dbReference type="NCBIfam" id="NF005120">
    <property type="entry name" value="PRK06553.1"/>
    <property type="match status" value="1"/>
</dbReference>
<name>A0A1R0F7N2_9HYPH</name>
<dbReference type="RefSeq" id="WP_075870777.1">
    <property type="nucleotide sequence ID" value="NZ_CALYQA010000003.1"/>
</dbReference>
<dbReference type="GO" id="GO:0009247">
    <property type="term" value="P:glycolipid biosynthetic process"/>
    <property type="evidence" value="ECO:0007669"/>
    <property type="project" value="UniProtKB-ARBA"/>
</dbReference>
<keyword evidence="8" id="KW-1185">Reference proteome</keyword>
<evidence type="ECO:0000256" key="5">
    <source>
        <dbReference type="ARBA" id="ARBA00023136"/>
    </source>
</evidence>